<feature type="region of interest" description="Disordered" evidence="1">
    <location>
        <begin position="538"/>
        <end position="671"/>
    </location>
</feature>
<sequence>MNKAAKSAKSAKTKHLKRAEHADQQERTEQSGPLSHSKAHPTPSYSTYVSTDRNLPTDLANQRIQSQTNNGIDSRNEAGLPTPHPVRSSRNIRRDTLEITTEVTESDDSPSNRQPLTQINLEKQQSSFQPGGRLHGMFYIKDSPSPETRSASNQIVCPPPADGNVVAPVTTSLFAPHPRVKSPLSEAAVAANHTMLQSSLYSQQQRQKQIPPARDELVHRLQERRGKNAGNAGARSVTVGGSPQSDTQRSQVSLFAPPQQQQHERILFSSSDDSSDDSDWSSLSDDSDFDDGEVKLGQGKSSRDDDLMFQKKEVRSSRYELRSGSSGQSEADLQSSSSQQKVLKKSLLSGLFLDGKRANAPALNTPINQRQRLLQQQRLHQQQLSPPQHVSSPKLVYTSGPDGSHKPSVHHIDEPLDLSLNLSNRATASASTVTTMVPRFSPPENPLSLLKRHSSASVAVTDDKKVDPSSTDNQRAPGVAVVSKSAISLASFLSNSRRPQEVNHYDRFHQSNAPPTATTLLPTALATHMFLPTMSLRQQARARHREPNQIKMAKKGGSSTAFTNSERNTTSSSGGGNQSYAGDGDSEYSSSIKTNTLSIDIPGSAMKHHLRGGGETSRQEEPHQEIKSQVELPQQPPSRSQTHPVHPERPALGRRSSSSASRMSPKSTRLEMLSKELPLKLMDSIDNENKLLFSKGPDDESGLLLRMKHNNGSGNIYDVDLDGRSGSTSNEGGRVSTKGGSSRSNTGNSKRSGSSHNNSIQDLVEEDEEDSEDDENEENEEGVEQGGDEGERRAGEGNGGDENESNIIADGIMGNKLKLLRGKDWKRTPSGQAANGARGLLFNEDGFVDDRLIQLKVQANGVLNHTDNDWDDDNLNYHARGW</sequence>
<evidence type="ECO:0000256" key="1">
    <source>
        <dbReference type="SAM" id="MobiDB-lite"/>
    </source>
</evidence>
<feature type="compositionally biased region" description="Polar residues" evidence="1">
    <location>
        <begin position="738"/>
        <end position="761"/>
    </location>
</feature>
<evidence type="ECO:0000313" key="2">
    <source>
        <dbReference type="EMBL" id="VEU19691.1"/>
    </source>
</evidence>
<feature type="compositionally biased region" description="Acidic residues" evidence="1">
    <location>
        <begin position="763"/>
        <end position="788"/>
    </location>
</feature>
<feature type="region of interest" description="Disordered" evidence="1">
    <location>
        <begin position="373"/>
        <end position="392"/>
    </location>
</feature>
<name>A0A448YFK9_BRENA</name>
<feature type="compositionally biased region" description="Basic residues" evidence="1">
    <location>
        <begin position="9"/>
        <end position="18"/>
    </location>
</feature>
<feature type="compositionally biased region" description="Low complexity" evidence="1">
    <location>
        <begin position="563"/>
        <end position="572"/>
    </location>
</feature>
<feature type="compositionally biased region" description="Acidic residues" evidence="1">
    <location>
        <begin position="273"/>
        <end position="291"/>
    </location>
</feature>
<dbReference type="AlphaFoldDB" id="A0A448YFK9"/>
<dbReference type="Proteomes" id="UP000290900">
    <property type="component" value="Unassembled WGS sequence"/>
</dbReference>
<dbReference type="OrthoDB" id="5054775at2759"/>
<feature type="compositionally biased region" description="Basic and acidic residues" evidence="1">
    <location>
        <begin position="617"/>
        <end position="628"/>
    </location>
</feature>
<feature type="region of interest" description="Disordered" evidence="1">
    <location>
        <begin position="451"/>
        <end position="478"/>
    </location>
</feature>
<feature type="compositionally biased region" description="Basic and acidic residues" evidence="1">
    <location>
        <begin position="301"/>
        <end position="321"/>
    </location>
</feature>
<feature type="compositionally biased region" description="Polar residues" evidence="1">
    <location>
        <begin position="323"/>
        <end position="332"/>
    </location>
</feature>
<organism evidence="2 3">
    <name type="scientific">Brettanomyces naardenensis</name>
    <name type="common">Yeast</name>
    <dbReference type="NCBI Taxonomy" id="13370"/>
    <lineage>
        <taxon>Eukaryota</taxon>
        <taxon>Fungi</taxon>
        <taxon>Dikarya</taxon>
        <taxon>Ascomycota</taxon>
        <taxon>Saccharomycotina</taxon>
        <taxon>Pichiomycetes</taxon>
        <taxon>Pichiales</taxon>
        <taxon>Pichiaceae</taxon>
        <taxon>Brettanomyces</taxon>
    </lineage>
</organism>
<reference evidence="2 3" key="1">
    <citation type="submission" date="2018-12" db="EMBL/GenBank/DDBJ databases">
        <authorList>
            <person name="Tiukova I."/>
            <person name="Dainat J."/>
        </authorList>
    </citation>
    <scope>NUCLEOTIDE SEQUENCE [LARGE SCALE GENOMIC DNA]</scope>
</reference>
<feature type="region of interest" description="Disordered" evidence="1">
    <location>
        <begin position="67"/>
        <end position="94"/>
    </location>
</feature>
<feature type="compositionally biased region" description="Low complexity" evidence="1">
    <location>
        <begin position="654"/>
        <end position="667"/>
    </location>
</feature>
<feature type="region of interest" description="Disordered" evidence="1">
    <location>
        <begin position="224"/>
        <end position="339"/>
    </location>
</feature>
<keyword evidence="3" id="KW-1185">Reference proteome</keyword>
<evidence type="ECO:0000313" key="3">
    <source>
        <dbReference type="Proteomes" id="UP000290900"/>
    </source>
</evidence>
<proteinExistence type="predicted"/>
<feature type="compositionally biased region" description="Polar residues" evidence="1">
    <location>
        <begin position="43"/>
        <end position="52"/>
    </location>
</feature>
<dbReference type="InParanoid" id="A0A448YFK9"/>
<feature type="region of interest" description="Disordered" evidence="1">
    <location>
        <begin position="713"/>
        <end position="809"/>
    </location>
</feature>
<feature type="compositionally biased region" description="Low complexity" evidence="1">
    <location>
        <begin position="373"/>
        <end position="384"/>
    </location>
</feature>
<feature type="region of interest" description="Disordered" evidence="1">
    <location>
        <begin position="1"/>
        <end position="52"/>
    </location>
</feature>
<feature type="compositionally biased region" description="Polar residues" evidence="1">
    <location>
        <begin position="587"/>
        <end position="598"/>
    </location>
</feature>
<protein>
    <submittedName>
        <fullName evidence="2">DEKNAAC100057</fullName>
    </submittedName>
</protein>
<accession>A0A448YFK9</accession>
<feature type="compositionally biased region" description="Basic and acidic residues" evidence="1">
    <location>
        <begin position="19"/>
        <end position="29"/>
    </location>
</feature>
<dbReference type="STRING" id="13370.A0A448YFK9"/>
<gene>
    <name evidence="2" type="ORF">BRENAR_LOCUS428</name>
</gene>
<dbReference type="EMBL" id="CAACVR010000001">
    <property type="protein sequence ID" value="VEU19691.1"/>
    <property type="molecule type" value="Genomic_DNA"/>
</dbReference>
<feature type="compositionally biased region" description="Polar residues" evidence="1">
    <location>
        <begin position="239"/>
        <end position="261"/>
    </location>
</feature>